<dbReference type="OrthoDB" id="331544at2759"/>
<dbReference type="Pfam" id="PF16363">
    <property type="entry name" value="GDP_Man_Dehyd"/>
    <property type="match status" value="1"/>
</dbReference>
<dbReference type="GO" id="GO:0008460">
    <property type="term" value="F:dTDP-glucose 4,6-dehydratase activity"/>
    <property type="evidence" value="ECO:0007669"/>
    <property type="project" value="InterPro"/>
</dbReference>
<evidence type="ECO:0000313" key="6">
    <source>
        <dbReference type="Proteomes" id="UP000076078"/>
    </source>
</evidence>
<dbReference type="InterPro" id="IPR005888">
    <property type="entry name" value="dTDP_Gluc_deHydtase"/>
</dbReference>
<evidence type="ECO:0000313" key="5">
    <source>
        <dbReference type="EMBL" id="KYQ90828.1"/>
    </source>
</evidence>
<gene>
    <name evidence="5" type="ORF">DLAC_07696</name>
</gene>
<dbReference type="Proteomes" id="UP000076078">
    <property type="component" value="Unassembled WGS sequence"/>
</dbReference>
<reference evidence="5 6" key="1">
    <citation type="submission" date="2015-12" db="EMBL/GenBank/DDBJ databases">
        <title>Dictyostelia acquired genes for synthesis and detection of signals that induce cell-type specialization by lateral gene transfer from prokaryotes.</title>
        <authorList>
            <person name="Gloeckner G."/>
            <person name="Schaap P."/>
        </authorList>
    </citation>
    <scope>NUCLEOTIDE SEQUENCE [LARGE SCALE GENOMIC DNA]</scope>
    <source>
        <strain evidence="5 6">TK</strain>
    </source>
</reference>
<keyword evidence="6" id="KW-1185">Reference proteome</keyword>
<comment type="caution">
    <text evidence="5">The sequence shown here is derived from an EMBL/GenBank/DDBJ whole genome shotgun (WGS) entry which is preliminary data.</text>
</comment>
<dbReference type="InParanoid" id="A0A151ZA61"/>
<dbReference type="GO" id="GO:0009225">
    <property type="term" value="P:nucleotide-sugar metabolic process"/>
    <property type="evidence" value="ECO:0007669"/>
    <property type="project" value="InterPro"/>
</dbReference>
<protein>
    <submittedName>
        <fullName evidence="5">Putative dTDP-D-glucose 4</fullName>
    </submittedName>
</protein>
<evidence type="ECO:0000256" key="3">
    <source>
        <dbReference type="ARBA" id="ARBA00023239"/>
    </source>
</evidence>
<accession>A0A151ZA61</accession>
<dbReference type="SUPFAM" id="SSF51735">
    <property type="entry name" value="NAD(P)-binding Rossmann-fold domains"/>
    <property type="match status" value="1"/>
</dbReference>
<evidence type="ECO:0000256" key="1">
    <source>
        <dbReference type="ARBA" id="ARBA00001911"/>
    </source>
</evidence>
<dbReference type="Gene3D" id="3.40.50.720">
    <property type="entry name" value="NAD(P)-binding Rossmann-like Domain"/>
    <property type="match status" value="1"/>
</dbReference>
<dbReference type="PANTHER" id="PTHR43000">
    <property type="entry name" value="DTDP-D-GLUCOSE 4,6-DEHYDRATASE-RELATED"/>
    <property type="match status" value="1"/>
</dbReference>
<evidence type="ECO:0000259" key="4">
    <source>
        <dbReference type="Pfam" id="PF16363"/>
    </source>
</evidence>
<dbReference type="EMBL" id="LODT01000035">
    <property type="protein sequence ID" value="KYQ90828.1"/>
    <property type="molecule type" value="Genomic_DNA"/>
</dbReference>
<keyword evidence="3" id="KW-0456">Lyase</keyword>
<sequence length="362" mass="41400">MNILVTGGLGFIGSHLSIFLTKKYPFYNIIVLDKLDYSSNQKNISEISSARNFKFYHGNILNFELLDSIFLNEKIDVVLHLAAYTHVDHSFSNSIRFTENNVMGTNVILECSKKHNVKRFIYVSTDEVYGCEMISDKEQQQQNANGGACEKLTRIQPTNPYSASKAAAELLVQAYQRSFGLPTIITRGNNVYGPFQYPEKIIPKFITLLSSGQACTIHGSGKNMRSFIYVSDMVDAFDIILHKGVIGEIYNIGTDFEISNLNLTKKLLEMFQSRNPEKPFDSLSLIKFVQDRPFNDYRYNLNFEKLKQLGWRQNITWEEGLEKTLNWYLANINYWDKTILPSNDTTTNNHPNGLSFICHSEG</sequence>
<name>A0A151ZA61_TIELA</name>
<dbReference type="InterPro" id="IPR036291">
    <property type="entry name" value="NAD(P)-bd_dom_sf"/>
</dbReference>
<comment type="cofactor">
    <cofactor evidence="1">
        <name>NAD(+)</name>
        <dbReference type="ChEBI" id="CHEBI:57540"/>
    </cofactor>
</comment>
<feature type="domain" description="NAD(P)-binding" evidence="4">
    <location>
        <begin position="4"/>
        <end position="324"/>
    </location>
</feature>
<dbReference type="FunCoup" id="A0A151ZA61">
    <property type="interactions" value="26"/>
</dbReference>
<dbReference type="AlphaFoldDB" id="A0A151ZA61"/>
<dbReference type="OMA" id="KLIPLMC"/>
<dbReference type="Gene3D" id="3.90.25.10">
    <property type="entry name" value="UDP-galactose 4-epimerase, domain 1"/>
    <property type="match status" value="1"/>
</dbReference>
<keyword evidence="2" id="KW-0520">NAD</keyword>
<evidence type="ECO:0000256" key="2">
    <source>
        <dbReference type="ARBA" id="ARBA00023027"/>
    </source>
</evidence>
<proteinExistence type="predicted"/>
<dbReference type="FunFam" id="3.40.50.720:FF:000304">
    <property type="entry name" value="UDP-glucose 4,6-dehydratase"/>
    <property type="match status" value="1"/>
</dbReference>
<dbReference type="InterPro" id="IPR016040">
    <property type="entry name" value="NAD(P)-bd_dom"/>
</dbReference>
<dbReference type="STRING" id="361077.A0A151ZA61"/>
<dbReference type="CDD" id="cd05246">
    <property type="entry name" value="dTDP_GD_SDR_e"/>
    <property type="match status" value="1"/>
</dbReference>
<organism evidence="5 6">
    <name type="scientific">Tieghemostelium lacteum</name>
    <name type="common">Slime mold</name>
    <name type="synonym">Dictyostelium lacteum</name>
    <dbReference type="NCBI Taxonomy" id="361077"/>
    <lineage>
        <taxon>Eukaryota</taxon>
        <taxon>Amoebozoa</taxon>
        <taxon>Evosea</taxon>
        <taxon>Eumycetozoa</taxon>
        <taxon>Dictyostelia</taxon>
        <taxon>Dictyosteliales</taxon>
        <taxon>Raperosteliaceae</taxon>
        <taxon>Tieghemostelium</taxon>
    </lineage>
</organism>